<accession>A0ABX4IKT0</accession>
<keyword evidence="2" id="KW-1185">Reference proteome</keyword>
<evidence type="ECO:0000313" key="2">
    <source>
        <dbReference type="Proteomes" id="UP000219642"/>
    </source>
</evidence>
<dbReference type="Proteomes" id="UP000219642">
    <property type="component" value="Unassembled WGS sequence"/>
</dbReference>
<gene>
    <name evidence="1" type="ORF">BK796_21545</name>
</gene>
<dbReference type="EMBL" id="NITV01000015">
    <property type="protein sequence ID" value="PDO82920.1"/>
    <property type="molecule type" value="Genomic_DNA"/>
</dbReference>
<evidence type="ECO:0000313" key="1">
    <source>
        <dbReference type="EMBL" id="PDO82920.1"/>
    </source>
</evidence>
<protein>
    <submittedName>
        <fullName evidence="1">Uncharacterized protein</fullName>
    </submittedName>
</protein>
<organism evidence="1 2">
    <name type="scientific">Kosakonia pseudosacchari</name>
    <dbReference type="NCBI Taxonomy" id="1646340"/>
    <lineage>
        <taxon>Bacteria</taxon>
        <taxon>Pseudomonadati</taxon>
        <taxon>Pseudomonadota</taxon>
        <taxon>Gammaproteobacteria</taxon>
        <taxon>Enterobacterales</taxon>
        <taxon>Enterobacteriaceae</taxon>
        <taxon>Kosakonia</taxon>
    </lineage>
</organism>
<proteinExistence type="predicted"/>
<comment type="caution">
    <text evidence="1">The sequence shown here is derived from an EMBL/GenBank/DDBJ whole genome shotgun (WGS) entry which is preliminary data.</text>
</comment>
<name>A0ABX4IKT0_9ENTR</name>
<sequence>MFNFDHESPSLRHEHFALEEYTVPTQYGCVNIWTSKNTASFELMVRWLRSFTPVTYFSKLLGIHELAAFP</sequence>
<reference evidence="1 2" key="1">
    <citation type="submission" date="2017-06" db="EMBL/GenBank/DDBJ databases">
        <title>Draft genome sequence of nitrogen-fixing Kosakonia pseudosacchari strain NN143 isolated from sugarcane roots.</title>
        <authorList>
            <person name="Li Y."/>
            <person name="Li S."/>
            <person name="Lin L."/>
            <person name="Wu X."/>
            <person name="Yang L."/>
            <person name="Li Y."/>
            <person name="An Q."/>
        </authorList>
    </citation>
    <scope>NUCLEOTIDE SEQUENCE [LARGE SCALE GENOMIC DNA]</scope>
    <source>
        <strain evidence="1 2">NN143</strain>
    </source>
</reference>